<evidence type="ECO:0000256" key="3">
    <source>
        <dbReference type="ARBA" id="ARBA00022722"/>
    </source>
</evidence>
<keyword evidence="3 7" id="KW-0540">Nuclease</keyword>
<dbReference type="GO" id="GO:0030677">
    <property type="term" value="C:ribonuclease P complex"/>
    <property type="evidence" value="ECO:0007669"/>
    <property type="project" value="TreeGrafter"/>
</dbReference>
<evidence type="ECO:0000256" key="6">
    <source>
        <dbReference type="ARBA" id="ARBA00022884"/>
    </source>
</evidence>
<dbReference type="InterPro" id="IPR020539">
    <property type="entry name" value="RNase_P_CS"/>
</dbReference>
<evidence type="ECO:0000313" key="9">
    <source>
        <dbReference type="EMBL" id="VDZ55463.1"/>
    </source>
</evidence>
<accession>A0A447KPI3</accession>
<dbReference type="InterPro" id="IPR020568">
    <property type="entry name" value="Ribosomal_Su5_D2-typ_SF"/>
</dbReference>
<dbReference type="SUPFAM" id="SSF54211">
    <property type="entry name" value="Ribosomal protein S5 domain 2-like"/>
    <property type="match status" value="1"/>
</dbReference>
<keyword evidence="6 7" id="KW-0694">RNA-binding</keyword>
<dbReference type="EMBL" id="LR134117">
    <property type="protein sequence ID" value="VDZ55463.1"/>
    <property type="molecule type" value="Genomic_DNA"/>
</dbReference>
<dbReference type="Pfam" id="PF01809">
    <property type="entry name" value="YidD"/>
    <property type="match status" value="1"/>
</dbReference>
<dbReference type="GO" id="GO:0001682">
    <property type="term" value="P:tRNA 5'-leader removal"/>
    <property type="evidence" value="ECO:0007669"/>
    <property type="project" value="UniProtKB-UniRule"/>
</dbReference>
<dbReference type="NCBIfam" id="TIGR00188">
    <property type="entry name" value="rnpA"/>
    <property type="match status" value="1"/>
</dbReference>
<keyword evidence="8" id="KW-1003">Cell membrane</keyword>
<name>A0A447KPI3_SEROD</name>
<comment type="catalytic activity">
    <reaction evidence="7">
        <text>Endonucleolytic cleavage of RNA, removing 5'-extranucleotides from tRNA precursor.</text>
        <dbReference type="EC" id="3.1.26.5"/>
    </reaction>
</comment>
<keyword evidence="2 7" id="KW-0819">tRNA processing</keyword>
<reference evidence="9 10" key="1">
    <citation type="submission" date="2018-12" db="EMBL/GenBank/DDBJ databases">
        <authorList>
            <consortium name="Pathogen Informatics"/>
        </authorList>
    </citation>
    <scope>NUCLEOTIDE SEQUENCE [LARGE SCALE GENOMIC DNA]</scope>
    <source>
        <strain evidence="9 10">NCTC11214</strain>
    </source>
</reference>
<evidence type="ECO:0000256" key="8">
    <source>
        <dbReference type="HAMAP-Rule" id="MF_00386"/>
    </source>
</evidence>
<dbReference type="KEGG" id="sof:NCTC11214_01754"/>
<comment type="function">
    <text evidence="1 7">RNaseP catalyzes the removal of the 5'-leader sequence from pre-tRNA to produce the mature 5'-terminus. It can also cleave other RNA substrates such as 4.5S RNA. The protein component plays an auxiliary but essential role in vivo by binding to the 5'-leader sequence and broadening the substrate specificity of the ribozyme.</text>
</comment>
<proteinExistence type="inferred from homology"/>
<comment type="subunit">
    <text evidence="7">Consists of a catalytic RNA component (M1 or rnpB) and a protein subunit.</text>
</comment>
<sequence length="182" mass="20513">MLTPTHFTFVFQQPQRAGTPQITILGRLNQLGHPRIGLTVAKKHVKRAHERNRIKRLTRESFRLHQHQLPAMDFVVVAKKGIADLDNRALTEALEKIMASPLSPGSRILIGLVRAYQLVISPLLGPRCRFQPTCSHYAIEALSRFGMIKGSWLTVKRVLKCHPLNPGGDDPVPPKTDDNREH</sequence>
<comment type="similarity">
    <text evidence="8">Belongs to the UPF0161 family.</text>
</comment>
<dbReference type="AlphaFoldDB" id="A0A447KPI3"/>
<dbReference type="PANTHER" id="PTHR33992">
    <property type="entry name" value="RIBONUCLEASE P PROTEIN COMPONENT"/>
    <property type="match status" value="1"/>
</dbReference>
<keyword evidence="8" id="KW-0472">Membrane</keyword>
<dbReference type="PANTHER" id="PTHR33992:SF1">
    <property type="entry name" value="RIBONUCLEASE P PROTEIN COMPONENT"/>
    <property type="match status" value="1"/>
</dbReference>
<dbReference type="InterPro" id="IPR002696">
    <property type="entry name" value="Membr_insert_effic_factor_YidD"/>
</dbReference>
<comment type="similarity">
    <text evidence="7">Belongs to the RnpA family.</text>
</comment>
<comment type="subcellular location">
    <subcellularLocation>
        <location evidence="8">Cell membrane</location>
        <topology evidence="8">Peripheral membrane protein</topology>
        <orientation evidence="8">Cytoplasmic side</orientation>
    </subcellularLocation>
</comment>
<organism evidence="9 10">
    <name type="scientific">Serratia odorifera</name>
    <dbReference type="NCBI Taxonomy" id="618"/>
    <lineage>
        <taxon>Bacteria</taxon>
        <taxon>Pseudomonadati</taxon>
        <taxon>Pseudomonadota</taxon>
        <taxon>Gammaproteobacteria</taxon>
        <taxon>Enterobacterales</taxon>
        <taxon>Yersiniaceae</taxon>
        <taxon>Serratia</taxon>
    </lineage>
</organism>
<dbReference type="HAMAP" id="MF_00227">
    <property type="entry name" value="RNase_P"/>
    <property type="match status" value="1"/>
</dbReference>
<dbReference type="InterPro" id="IPR014721">
    <property type="entry name" value="Ribsml_uS5_D2-typ_fold_subgr"/>
</dbReference>
<evidence type="ECO:0000313" key="10">
    <source>
        <dbReference type="Proteomes" id="UP000281391"/>
    </source>
</evidence>
<dbReference type="HAMAP" id="MF_00386">
    <property type="entry name" value="UPF0161_YidD"/>
    <property type="match status" value="1"/>
</dbReference>
<evidence type="ECO:0000256" key="2">
    <source>
        <dbReference type="ARBA" id="ARBA00022694"/>
    </source>
</evidence>
<dbReference type="Gene3D" id="3.30.230.10">
    <property type="match status" value="1"/>
</dbReference>
<dbReference type="PROSITE" id="PS00648">
    <property type="entry name" value="RIBONUCLEASE_P"/>
    <property type="match status" value="1"/>
</dbReference>
<dbReference type="GO" id="GO:0042781">
    <property type="term" value="F:3'-tRNA processing endoribonuclease activity"/>
    <property type="evidence" value="ECO:0007669"/>
    <property type="project" value="TreeGrafter"/>
</dbReference>
<dbReference type="SMART" id="SM01234">
    <property type="entry name" value="Haemolytic"/>
    <property type="match status" value="1"/>
</dbReference>
<dbReference type="Proteomes" id="UP000281391">
    <property type="component" value="Chromosome"/>
</dbReference>
<keyword evidence="5 7" id="KW-0378">Hydrolase</keyword>
<dbReference type="Pfam" id="PF00825">
    <property type="entry name" value="Ribonuclease_P"/>
    <property type="match status" value="1"/>
</dbReference>
<dbReference type="InterPro" id="IPR000100">
    <property type="entry name" value="RNase_P"/>
</dbReference>
<dbReference type="GO" id="GO:0005886">
    <property type="term" value="C:plasma membrane"/>
    <property type="evidence" value="ECO:0007669"/>
    <property type="project" value="UniProtKB-SubCell"/>
</dbReference>
<evidence type="ECO:0000256" key="1">
    <source>
        <dbReference type="ARBA" id="ARBA00002663"/>
    </source>
</evidence>
<keyword evidence="4 7" id="KW-0255">Endonuclease</keyword>
<protein>
    <recommendedName>
        <fullName evidence="7 8">Multifunctional fusion protein</fullName>
    </recommendedName>
    <domain>
        <recommendedName>
            <fullName evidence="7">Ribonuclease P protein component</fullName>
            <shortName evidence="7">RNase P protein</shortName>
            <shortName evidence="7">RNaseP protein</shortName>
            <ecNumber evidence="7">3.1.26.5</ecNumber>
        </recommendedName>
        <alternativeName>
            <fullName evidence="7">Protein C5</fullName>
        </alternativeName>
    </domain>
    <domain>
        <recommendedName>
            <fullName evidence="8">Putative membrane protein insertion efficiency factor</fullName>
        </recommendedName>
    </domain>
</protein>
<dbReference type="EC" id="3.1.26.5" evidence="7"/>
<evidence type="ECO:0000256" key="5">
    <source>
        <dbReference type="ARBA" id="ARBA00022801"/>
    </source>
</evidence>
<dbReference type="GO" id="GO:0000049">
    <property type="term" value="F:tRNA binding"/>
    <property type="evidence" value="ECO:0007669"/>
    <property type="project" value="UniProtKB-UniRule"/>
</dbReference>
<dbReference type="GO" id="GO:0004526">
    <property type="term" value="F:ribonuclease P activity"/>
    <property type="evidence" value="ECO:0007669"/>
    <property type="project" value="UniProtKB-UniRule"/>
</dbReference>
<dbReference type="NCBIfam" id="TIGR00278">
    <property type="entry name" value="membrane protein insertion efficiency factor YidD"/>
    <property type="match status" value="1"/>
</dbReference>
<gene>
    <name evidence="7 9" type="primary">rnpA</name>
    <name evidence="9" type="ORF">NCTC11214_01754</name>
</gene>
<evidence type="ECO:0000256" key="7">
    <source>
        <dbReference type="HAMAP-Rule" id="MF_00227"/>
    </source>
</evidence>
<evidence type="ECO:0000256" key="4">
    <source>
        <dbReference type="ARBA" id="ARBA00022759"/>
    </source>
</evidence>
<comment type="function">
    <text evidence="8">Could be involved in insertion of integral membrane proteins into the membrane.</text>
</comment>